<keyword evidence="2" id="KW-0808">Transferase</keyword>
<comment type="cofactor">
    <cofactor evidence="1">
        <name>pyridoxal 5'-phosphate</name>
        <dbReference type="ChEBI" id="CHEBI:597326"/>
    </cofactor>
</comment>
<name>A0A2G1QGD2_9HYPH</name>
<accession>A0A2G1QGD2</accession>
<dbReference type="InterPro" id="IPR015421">
    <property type="entry name" value="PyrdxlP-dep_Trfase_major"/>
</dbReference>
<dbReference type="AlphaFoldDB" id="A0A2G1QGD2"/>
<dbReference type="InterPro" id="IPR004839">
    <property type="entry name" value="Aminotransferase_I/II_large"/>
</dbReference>
<comment type="caution">
    <text evidence="4">The sequence shown here is derived from an EMBL/GenBank/DDBJ whole genome shotgun (WGS) entry which is preliminary data.</text>
</comment>
<evidence type="ECO:0000259" key="3">
    <source>
        <dbReference type="Pfam" id="PF00155"/>
    </source>
</evidence>
<sequence>MRDFRVMEGADLLRRCDAFFNWQDTRRQSGTWPFGRATETGPASSCAVRDDAGHLTEGVNFASQDYLSLSAHPAVHQAAHDAIGVFGVHSAGSSALVGNISSSVQLERDIAEFLHMDHALLFATGWSAGFGVIKGLVRSHDYIVMDALAHACLQTGAQAATRNVSLFRHNDVEHCRERLAAIRQRDREGAIMVVTESLFSMDSDTPDIGALQELAHEYGAVLMVDVAHDLGCLGDDGTGHIGIQNMLGKVDLVMGSFSKTFASNGG</sequence>
<evidence type="ECO:0000256" key="2">
    <source>
        <dbReference type="ARBA" id="ARBA00022679"/>
    </source>
</evidence>
<dbReference type="GO" id="GO:0016740">
    <property type="term" value="F:transferase activity"/>
    <property type="evidence" value="ECO:0007669"/>
    <property type="project" value="UniProtKB-KW"/>
</dbReference>
<dbReference type="PANTHER" id="PTHR13693">
    <property type="entry name" value="CLASS II AMINOTRANSFERASE/8-AMINO-7-OXONONANOATE SYNTHASE"/>
    <property type="match status" value="1"/>
</dbReference>
<evidence type="ECO:0000256" key="1">
    <source>
        <dbReference type="ARBA" id="ARBA00001933"/>
    </source>
</evidence>
<gene>
    <name evidence="4" type="ORF">CSC94_23580</name>
</gene>
<dbReference type="SUPFAM" id="SSF53383">
    <property type="entry name" value="PLP-dependent transferases"/>
    <property type="match status" value="1"/>
</dbReference>
<dbReference type="InterPro" id="IPR015424">
    <property type="entry name" value="PyrdxlP-dep_Trfase"/>
</dbReference>
<protein>
    <submittedName>
        <fullName evidence="4">8-amino-7-oxononanoate synthase</fullName>
    </submittedName>
</protein>
<dbReference type="EMBL" id="PDVP01000036">
    <property type="protein sequence ID" value="PHP64586.1"/>
    <property type="molecule type" value="Genomic_DNA"/>
</dbReference>
<reference evidence="4 5" key="1">
    <citation type="submission" date="2017-10" db="EMBL/GenBank/DDBJ databases">
        <title>Sedimentibacterium mangrovi gen. nov., sp. nov., a novel member of family Phyllobacteriacea isolated from mangrove sediment.</title>
        <authorList>
            <person name="Liao H."/>
            <person name="Tian Y."/>
        </authorList>
    </citation>
    <scope>NUCLEOTIDE SEQUENCE [LARGE SCALE GENOMIC DNA]</scope>
    <source>
        <strain evidence="4 5">X9-2-2</strain>
    </source>
</reference>
<feature type="domain" description="Aminotransferase class I/classII large" evidence="3">
    <location>
        <begin position="57"/>
        <end position="265"/>
    </location>
</feature>
<organism evidence="4 5">
    <name type="scientific">Zhengella mangrovi</name>
    <dbReference type="NCBI Taxonomy" id="1982044"/>
    <lineage>
        <taxon>Bacteria</taxon>
        <taxon>Pseudomonadati</taxon>
        <taxon>Pseudomonadota</taxon>
        <taxon>Alphaproteobacteria</taxon>
        <taxon>Hyphomicrobiales</taxon>
        <taxon>Notoacmeibacteraceae</taxon>
        <taxon>Zhengella</taxon>
    </lineage>
</organism>
<dbReference type="OrthoDB" id="9807157at2"/>
<dbReference type="Proteomes" id="UP000221168">
    <property type="component" value="Unassembled WGS sequence"/>
</dbReference>
<feature type="non-terminal residue" evidence="4">
    <location>
        <position position="266"/>
    </location>
</feature>
<proteinExistence type="predicted"/>
<evidence type="ECO:0000313" key="4">
    <source>
        <dbReference type="EMBL" id="PHP64586.1"/>
    </source>
</evidence>
<evidence type="ECO:0000313" key="5">
    <source>
        <dbReference type="Proteomes" id="UP000221168"/>
    </source>
</evidence>
<dbReference type="Pfam" id="PF00155">
    <property type="entry name" value="Aminotran_1_2"/>
    <property type="match status" value="1"/>
</dbReference>
<dbReference type="PANTHER" id="PTHR13693:SF103">
    <property type="entry name" value="AMINOTRANSFERASE CLASS I_CLASSII DOMAIN-CONTAINING PROTEIN"/>
    <property type="match status" value="1"/>
</dbReference>
<dbReference type="InterPro" id="IPR050087">
    <property type="entry name" value="AON_synthase_class-II"/>
</dbReference>
<dbReference type="Gene3D" id="3.40.640.10">
    <property type="entry name" value="Type I PLP-dependent aspartate aminotransferase-like (Major domain)"/>
    <property type="match status" value="1"/>
</dbReference>
<keyword evidence="5" id="KW-1185">Reference proteome</keyword>
<dbReference type="GO" id="GO:0030170">
    <property type="term" value="F:pyridoxal phosphate binding"/>
    <property type="evidence" value="ECO:0007669"/>
    <property type="project" value="InterPro"/>
</dbReference>